<dbReference type="InterPro" id="IPR051835">
    <property type="entry name" value="RAC1-GEF"/>
</dbReference>
<dbReference type="PANTHER" id="PTHR45858">
    <property type="entry name" value="FERM DOMAIN CONTAINING PROTEIN"/>
    <property type="match status" value="1"/>
</dbReference>
<reference evidence="3" key="1">
    <citation type="submission" date="2025-08" db="UniProtKB">
        <authorList>
            <consortium name="RefSeq"/>
        </authorList>
    </citation>
    <scope>IDENTIFICATION</scope>
    <source>
        <tissue evidence="3">Entire body</tissue>
    </source>
</reference>
<dbReference type="PROSITE" id="PS50010">
    <property type="entry name" value="DH_2"/>
    <property type="match status" value="1"/>
</dbReference>
<dbReference type="InParanoid" id="A0A7F5RHL8"/>
<evidence type="ECO:0000313" key="2">
    <source>
        <dbReference type="Proteomes" id="UP000192223"/>
    </source>
</evidence>
<dbReference type="OrthoDB" id="9990815at2759"/>
<feature type="domain" description="DH" evidence="1">
    <location>
        <begin position="87"/>
        <end position="242"/>
    </location>
</feature>
<gene>
    <name evidence="3" type="primary">LOC108743783</name>
</gene>
<evidence type="ECO:0000313" key="3">
    <source>
        <dbReference type="RefSeq" id="XP_025835481.1"/>
    </source>
</evidence>
<dbReference type="RefSeq" id="XP_025835481.1">
    <property type="nucleotide sequence ID" value="XM_025979696.1"/>
</dbReference>
<proteinExistence type="predicted"/>
<dbReference type="PANTHER" id="PTHR45858:SF5">
    <property type="entry name" value="MOESIN_EZRIN_RADIXIN HOMOLOG 1"/>
    <property type="match status" value="1"/>
</dbReference>
<dbReference type="GeneID" id="108743783"/>
<dbReference type="Gene3D" id="1.20.900.10">
    <property type="entry name" value="Dbl homology (DH) domain"/>
    <property type="match status" value="1"/>
</dbReference>
<dbReference type="InterPro" id="IPR035899">
    <property type="entry name" value="DBL_dom_sf"/>
</dbReference>
<dbReference type="SMART" id="SM00325">
    <property type="entry name" value="RhoGEF"/>
    <property type="match status" value="1"/>
</dbReference>
<dbReference type="GO" id="GO:0005085">
    <property type="term" value="F:guanyl-nucleotide exchange factor activity"/>
    <property type="evidence" value="ECO:0007669"/>
    <property type="project" value="InterPro"/>
</dbReference>
<accession>A0A7F5RHL8</accession>
<dbReference type="SUPFAM" id="SSF48065">
    <property type="entry name" value="DBL homology domain (DH-domain)"/>
    <property type="match status" value="1"/>
</dbReference>
<dbReference type="InterPro" id="IPR000219">
    <property type="entry name" value="DH_dom"/>
</dbReference>
<dbReference type="Pfam" id="PF00621">
    <property type="entry name" value="RhoGEF"/>
    <property type="match status" value="1"/>
</dbReference>
<dbReference type="AlphaFoldDB" id="A0A7F5RHL8"/>
<dbReference type="KEGG" id="apln:108743783"/>
<protein>
    <submittedName>
        <fullName evidence="3">FERM, ARHGEF and pleckstrin domain-containing protein 1-like isoform X1</fullName>
    </submittedName>
</protein>
<evidence type="ECO:0000259" key="1">
    <source>
        <dbReference type="PROSITE" id="PS50010"/>
    </source>
</evidence>
<name>A0A7F5RHL8_AGRPL</name>
<keyword evidence="2" id="KW-1185">Reference proteome</keyword>
<sequence>MENNNLVYSIFTPNSKTKGNELKINGDRQLSTSNGDLDSVRNIISEQLMNDFNANDSFTGSISNGAYTTTITADIEGEVKKKRVSDKSYFIAKEILMTEITYKKDLDVINIWFRDEVGKEEPEECSILLTLIAPLAQAHGILVRDLEQRLQNWDGRGGPKTSTEGVADVLLTHLPPLLPIYEEYLDGHILVLEKLDSALKSNNRFEQFYRDFETQKVCYLPFTSFVLKPLHRLLQYQNILQSKYLYNLSIYVTLLSLKIFSYLRIPTLINQ</sequence>
<dbReference type="Proteomes" id="UP000192223">
    <property type="component" value="Unplaced"/>
</dbReference>
<organism evidence="2 3">
    <name type="scientific">Agrilus planipennis</name>
    <name type="common">Emerald ash borer</name>
    <name type="synonym">Agrilus marcopoli</name>
    <dbReference type="NCBI Taxonomy" id="224129"/>
    <lineage>
        <taxon>Eukaryota</taxon>
        <taxon>Metazoa</taxon>
        <taxon>Ecdysozoa</taxon>
        <taxon>Arthropoda</taxon>
        <taxon>Hexapoda</taxon>
        <taxon>Insecta</taxon>
        <taxon>Pterygota</taxon>
        <taxon>Neoptera</taxon>
        <taxon>Endopterygota</taxon>
        <taxon>Coleoptera</taxon>
        <taxon>Polyphaga</taxon>
        <taxon>Elateriformia</taxon>
        <taxon>Buprestoidea</taxon>
        <taxon>Buprestidae</taxon>
        <taxon>Agrilinae</taxon>
        <taxon>Agrilus</taxon>
    </lineage>
</organism>